<name>A0ABU8K853_9HYPH</name>
<dbReference type="RefSeq" id="WP_337092224.1">
    <property type="nucleotide sequence ID" value="NZ_JAPYKO010000003.1"/>
</dbReference>
<gene>
    <name evidence="2" type="ORF">O7A05_06840</name>
</gene>
<evidence type="ECO:0000313" key="2">
    <source>
        <dbReference type="EMBL" id="MEI9401894.1"/>
    </source>
</evidence>
<proteinExistence type="predicted"/>
<accession>A0ABU8K853</accession>
<feature type="region of interest" description="Disordered" evidence="1">
    <location>
        <begin position="242"/>
        <end position="264"/>
    </location>
</feature>
<organism evidence="2 3">
    <name type="scientific">Mesorhizobium argentiipisi</name>
    <dbReference type="NCBI Taxonomy" id="3015175"/>
    <lineage>
        <taxon>Bacteria</taxon>
        <taxon>Pseudomonadati</taxon>
        <taxon>Pseudomonadota</taxon>
        <taxon>Alphaproteobacteria</taxon>
        <taxon>Hyphomicrobiales</taxon>
        <taxon>Phyllobacteriaceae</taxon>
        <taxon>Mesorhizobium</taxon>
    </lineage>
</organism>
<keyword evidence="3" id="KW-1185">Reference proteome</keyword>
<dbReference type="Pfam" id="PF04891">
    <property type="entry name" value="NifQ"/>
    <property type="match status" value="1"/>
</dbReference>
<dbReference type="EMBL" id="JAPYKO010000003">
    <property type="protein sequence ID" value="MEI9401894.1"/>
    <property type="molecule type" value="Genomic_DNA"/>
</dbReference>
<reference evidence="2 3" key="1">
    <citation type="submission" date="2022-12" db="EMBL/GenBank/DDBJ databases">
        <authorList>
            <person name="Muema E."/>
        </authorList>
    </citation>
    <scope>NUCLEOTIDE SEQUENCE [LARGE SCALE GENOMIC DNA]</scope>
    <source>
        <strain evidence="3">1330</strain>
    </source>
</reference>
<dbReference type="Proteomes" id="UP001366503">
    <property type="component" value="Unassembled WGS sequence"/>
</dbReference>
<evidence type="ECO:0000256" key="1">
    <source>
        <dbReference type="SAM" id="MobiDB-lite"/>
    </source>
</evidence>
<protein>
    <submittedName>
        <fullName evidence="2">Nitrogen fixation protein NifQ</fullName>
    </submittedName>
</protein>
<dbReference type="InterPro" id="IPR006975">
    <property type="entry name" value="NifQ"/>
</dbReference>
<sequence>MAVETTKQGSEMSGQPQEGIIWRMGVSRRVRRAYWPDRLQHAHAPSTGQWPSIDPAVRFDEHVLACVLSRALEEIDVGEATATQATGLSVADLRDVLTGRFPDVPISAFALEEATDVEPEMEEQLLRDMLLTQARPGDPASARFAKIIARRAMRDDHLWQDLGLFNRAELSRLLATHFPTLAAGNTKNMKWKKYLYRMLCEAEGFSICTAPSCRQCSDFESCFGAEEDESHLARIRNDFDLNQEQPSGVTRPPALDPAVLQRGG</sequence>
<evidence type="ECO:0000313" key="3">
    <source>
        <dbReference type="Proteomes" id="UP001366503"/>
    </source>
</evidence>
<comment type="caution">
    <text evidence="2">The sequence shown here is derived from an EMBL/GenBank/DDBJ whole genome shotgun (WGS) entry which is preliminary data.</text>
</comment>